<organism evidence="1">
    <name type="scientific">Arundo donax</name>
    <name type="common">Giant reed</name>
    <name type="synonym">Donax arundinaceus</name>
    <dbReference type="NCBI Taxonomy" id="35708"/>
    <lineage>
        <taxon>Eukaryota</taxon>
        <taxon>Viridiplantae</taxon>
        <taxon>Streptophyta</taxon>
        <taxon>Embryophyta</taxon>
        <taxon>Tracheophyta</taxon>
        <taxon>Spermatophyta</taxon>
        <taxon>Magnoliopsida</taxon>
        <taxon>Liliopsida</taxon>
        <taxon>Poales</taxon>
        <taxon>Poaceae</taxon>
        <taxon>PACMAD clade</taxon>
        <taxon>Arundinoideae</taxon>
        <taxon>Arundineae</taxon>
        <taxon>Arundo</taxon>
    </lineage>
</organism>
<name>A0A0A9HQD8_ARUDO</name>
<accession>A0A0A9HQD8</accession>
<protein>
    <submittedName>
        <fullName evidence="1">Uncharacterized protein</fullName>
    </submittedName>
</protein>
<dbReference type="AlphaFoldDB" id="A0A0A9HQD8"/>
<sequence>MNSTESQSFRIAVLAISSTLMKAI</sequence>
<reference evidence="1" key="2">
    <citation type="journal article" date="2015" name="Data Brief">
        <title>Shoot transcriptome of the giant reed, Arundo donax.</title>
        <authorList>
            <person name="Barrero R.A."/>
            <person name="Guerrero F.D."/>
            <person name="Moolhuijzen P."/>
            <person name="Goolsby J.A."/>
            <person name="Tidwell J."/>
            <person name="Bellgard S.E."/>
            <person name="Bellgard M.I."/>
        </authorList>
    </citation>
    <scope>NUCLEOTIDE SEQUENCE</scope>
    <source>
        <tissue evidence="1">Shoot tissue taken approximately 20 cm above the soil surface</tissue>
    </source>
</reference>
<dbReference type="EMBL" id="GBRH01158939">
    <property type="protein sequence ID" value="JAE38957.1"/>
    <property type="molecule type" value="Transcribed_RNA"/>
</dbReference>
<evidence type="ECO:0000313" key="1">
    <source>
        <dbReference type="EMBL" id="JAE38957.1"/>
    </source>
</evidence>
<proteinExistence type="predicted"/>
<reference evidence="1" key="1">
    <citation type="submission" date="2014-09" db="EMBL/GenBank/DDBJ databases">
        <authorList>
            <person name="Magalhaes I.L.F."/>
            <person name="Oliveira U."/>
            <person name="Santos F.R."/>
            <person name="Vidigal T.H.D.A."/>
            <person name="Brescovit A.D."/>
            <person name="Santos A.J."/>
        </authorList>
    </citation>
    <scope>NUCLEOTIDE SEQUENCE</scope>
    <source>
        <tissue evidence="1">Shoot tissue taken approximately 20 cm above the soil surface</tissue>
    </source>
</reference>